<dbReference type="InterPro" id="IPR035810">
    <property type="entry name" value="PEBP_euk"/>
</dbReference>
<evidence type="ECO:0000313" key="3">
    <source>
        <dbReference type="Proteomes" id="UP000053328"/>
    </source>
</evidence>
<evidence type="ECO:0008006" key="4">
    <source>
        <dbReference type="Google" id="ProtNLM"/>
    </source>
</evidence>
<keyword evidence="1" id="KW-0732">Signal</keyword>
<dbReference type="RefSeq" id="XP_016234936.1">
    <property type="nucleotide sequence ID" value="XM_016381834.1"/>
</dbReference>
<dbReference type="Proteomes" id="UP000053328">
    <property type="component" value="Unassembled WGS sequence"/>
</dbReference>
<dbReference type="GeneID" id="27334587"/>
<dbReference type="Gene3D" id="3.90.280.10">
    <property type="entry name" value="PEBP-like"/>
    <property type="match status" value="1"/>
</dbReference>
<evidence type="ECO:0000313" key="2">
    <source>
        <dbReference type="EMBL" id="KIW14720.1"/>
    </source>
</evidence>
<organism evidence="2 3">
    <name type="scientific">Exophiala spinifera</name>
    <dbReference type="NCBI Taxonomy" id="91928"/>
    <lineage>
        <taxon>Eukaryota</taxon>
        <taxon>Fungi</taxon>
        <taxon>Dikarya</taxon>
        <taxon>Ascomycota</taxon>
        <taxon>Pezizomycotina</taxon>
        <taxon>Eurotiomycetes</taxon>
        <taxon>Chaetothyriomycetidae</taxon>
        <taxon>Chaetothyriales</taxon>
        <taxon>Herpotrichiellaceae</taxon>
        <taxon>Exophiala</taxon>
    </lineage>
</organism>
<dbReference type="Pfam" id="PF01161">
    <property type="entry name" value="PBP"/>
    <property type="match status" value="1"/>
</dbReference>
<protein>
    <recommendedName>
        <fullName evidence="4">YbhB/YbcL family Raf kinase inhibitor-like protein</fullName>
    </recommendedName>
</protein>
<gene>
    <name evidence="2" type="ORF">PV08_07504</name>
</gene>
<keyword evidence="3" id="KW-1185">Reference proteome</keyword>
<dbReference type="HOGENOM" id="CLU_043994_3_0_1"/>
<dbReference type="VEuPathDB" id="FungiDB:PV08_07504"/>
<accession>A0A0D2B7Q9</accession>
<reference evidence="2 3" key="1">
    <citation type="submission" date="2015-01" db="EMBL/GenBank/DDBJ databases">
        <title>The Genome Sequence of Exophiala spinifera CBS89968.</title>
        <authorList>
            <consortium name="The Broad Institute Genomics Platform"/>
            <person name="Cuomo C."/>
            <person name="de Hoog S."/>
            <person name="Gorbushina A."/>
            <person name="Stielow B."/>
            <person name="Teixiera M."/>
            <person name="Abouelleil A."/>
            <person name="Chapman S.B."/>
            <person name="Priest M."/>
            <person name="Young S.K."/>
            <person name="Wortman J."/>
            <person name="Nusbaum C."/>
            <person name="Birren B."/>
        </authorList>
    </citation>
    <scope>NUCLEOTIDE SEQUENCE [LARGE SCALE GENOMIC DNA]</scope>
    <source>
        <strain evidence="2 3">CBS 89968</strain>
    </source>
</reference>
<name>A0A0D2B7Q9_9EURO</name>
<proteinExistence type="predicted"/>
<dbReference type="GO" id="GO:0030162">
    <property type="term" value="P:regulation of proteolysis"/>
    <property type="evidence" value="ECO:0007669"/>
    <property type="project" value="TreeGrafter"/>
</dbReference>
<sequence>MLATGLAYGCLLLATAITSTASPVHRDQQILDFPDATIIEPDFSQTSSIRDTLIANEVIGDVLDDFEPSYYIEVNYPSTHDKVVLGNDIPVDAVSKRPVFNFFSLKPHSVEAKSSTFTLVLTDPDAKSRDKPKWSEMCHWILTNLTTPTPGPPPETHNAKPGEIMEYLPPSPPPKTGAHRYVFVLLVGESSDLKAPKDRKHWGYGKVRHGVRDWAEENDLRVVGANFFFAQNEMQ</sequence>
<dbReference type="AlphaFoldDB" id="A0A0D2B7Q9"/>
<dbReference type="InterPro" id="IPR008914">
    <property type="entry name" value="PEBP"/>
</dbReference>
<dbReference type="GO" id="GO:0030414">
    <property type="term" value="F:peptidase inhibitor activity"/>
    <property type="evidence" value="ECO:0007669"/>
    <property type="project" value="TreeGrafter"/>
</dbReference>
<dbReference type="PANTHER" id="PTHR11362">
    <property type="entry name" value="PHOSPHATIDYLETHANOLAMINE-BINDING PROTEIN"/>
    <property type="match status" value="1"/>
</dbReference>
<dbReference type="PANTHER" id="PTHR11362:SF148">
    <property type="entry name" value="CARBOXYPEPTIDASE Y INHIBITOR"/>
    <property type="match status" value="1"/>
</dbReference>
<feature type="chain" id="PRO_5002238848" description="YbhB/YbcL family Raf kinase inhibitor-like protein" evidence="1">
    <location>
        <begin position="22"/>
        <end position="235"/>
    </location>
</feature>
<dbReference type="GO" id="GO:0005543">
    <property type="term" value="F:phospholipid binding"/>
    <property type="evidence" value="ECO:0007669"/>
    <property type="project" value="TreeGrafter"/>
</dbReference>
<dbReference type="CDD" id="cd00866">
    <property type="entry name" value="PEBP_euk"/>
    <property type="match status" value="1"/>
</dbReference>
<dbReference type="InterPro" id="IPR036610">
    <property type="entry name" value="PEBP-like_sf"/>
</dbReference>
<dbReference type="SUPFAM" id="SSF49777">
    <property type="entry name" value="PEBP-like"/>
    <property type="match status" value="1"/>
</dbReference>
<dbReference type="GO" id="GO:0046578">
    <property type="term" value="P:regulation of Ras protein signal transduction"/>
    <property type="evidence" value="ECO:0007669"/>
    <property type="project" value="TreeGrafter"/>
</dbReference>
<dbReference type="STRING" id="91928.A0A0D2B7Q9"/>
<dbReference type="EMBL" id="KN847496">
    <property type="protein sequence ID" value="KIW14720.1"/>
    <property type="molecule type" value="Genomic_DNA"/>
</dbReference>
<feature type="signal peptide" evidence="1">
    <location>
        <begin position="1"/>
        <end position="21"/>
    </location>
</feature>
<dbReference type="OrthoDB" id="2506647at2759"/>
<evidence type="ECO:0000256" key="1">
    <source>
        <dbReference type="SAM" id="SignalP"/>
    </source>
</evidence>